<dbReference type="RefSeq" id="WP_104517962.1">
    <property type="nucleotide sequence ID" value="NZ_NHRY01000064.1"/>
</dbReference>
<organism evidence="1 2">
    <name type="scientific">Rhodopila globiformis</name>
    <name type="common">Rhodopseudomonas globiformis</name>
    <dbReference type="NCBI Taxonomy" id="1071"/>
    <lineage>
        <taxon>Bacteria</taxon>
        <taxon>Pseudomonadati</taxon>
        <taxon>Pseudomonadota</taxon>
        <taxon>Alphaproteobacteria</taxon>
        <taxon>Acetobacterales</taxon>
        <taxon>Acetobacteraceae</taxon>
        <taxon>Rhodopila</taxon>
    </lineage>
</organism>
<reference evidence="1 2" key="1">
    <citation type="journal article" date="2018" name="Arch. Microbiol.">
        <title>New insights into the metabolic potential of the phototrophic purple bacterium Rhodopila globiformis DSM 161(T) from its draft genome sequence and evidence for a vanadium-dependent nitrogenase.</title>
        <authorList>
            <person name="Imhoff J.F."/>
            <person name="Rahn T."/>
            <person name="Kunzel S."/>
            <person name="Neulinger S.C."/>
        </authorList>
    </citation>
    <scope>NUCLEOTIDE SEQUENCE [LARGE SCALE GENOMIC DNA]</scope>
    <source>
        <strain evidence="1 2">DSM 161</strain>
    </source>
</reference>
<gene>
    <name evidence="1" type="ORF">CCS01_06110</name>
</gene>
<comment type="caution">
    <text evidence="1">The sequence shown here is derived from an EMBL/GenBank/DDBJ whole genome shotgun (WGS) entry which is preliminary data.</text>
</comment>
<sequence>MAGFVQRKGGDQRRTRQVERVAESLDGRLLANPQANRDDDTVRRFGLITDATGQEMACQIRDMARYGLVGE</sequence>
<protein>
    <submittedName>
        <fullName evidence="1">Uncharacterized protein</fullName>
    </submittedName>
</protein>
<accession>A0A2S6NL76</accession>
<dbReference type="Proteomes" id="UP000239724">
    <property type="component" value="Unassembled WGS sequence"/>
</dbReference>
<evidence type="ECO:0000313" key="2">
    <source>
        <dbReference type="Proteomes" id="UP000239724"/>
    </source>
</evidence>
<name>A0A2S6NL76_RHOGL</name>
<dbReference type="EMBL" id="NHRY01000064">
    <property type="protein sequence ID" value="PPQ35961.1"/>
    <property type="molecule type" value="Genomic_DNA"/>
</dbReference>
<dbReference type="AlphaFoldDB" id="A0A2S6NL76"/>
<keyword evidence="2" id="KW-1185">Reference proteome</keyword>
<evidence type="ECO:0000313" key="1">
    <source>
        <dbReference type="EMBL" id="PPQ35961.1"/>
    </source>
</evidence>
<proteinExistence type="predicted"/>